<feature type="region of interest" description="Disordered" evidence="3">
    <location>
        <begin position="1"/>
        <end position="35"/>
    </location>
</feature>
<dbReference type="InterPro" id="IPR020845">
    <property type="entry name" value="AMP-binding_CS"/>
</dbReference>
<organism evidence="5 6">
    <name type="scientific">Dispira parvispora</name>
    <dbReference type="NCBI Taxonomy" id="1520584"/>
    <lineage>
        <taxon>Eukaryota</taxon>
        <taxon>Fungi</taxon>
        <taxon>Fungi incertae sedis</taxon>
        <taxon>Zoopagomycota</taxon>
        <taxon>Kickxellomycotina</taxon>
        <taxon>Dimargaritomycetes</taxon>
        <taxon>Dimargaritales</taxon>
        <taxon>Dimargaritaceae</taxon>
        <taxon>Dispira</taxon>
    </lineage>
</organism>
<evidence type="ECO:0000259" key="4">
    <source>
        <dbReference type="Pfam" id="PF00501"/>
    </source>
</evidence>
<dbReference type="InterPro" id="IPR042099">
    <property type="entry name" value="ANL_N_sf"/>
</dbReference>
<dbReference type="GO" id="GO:0016020">
    <property type="term" value="C:membrane"/>
    <property type="evidence" value="ECO:0007669"/>
    <property type="project" value="TreeGrafter"/>
</dbReference>
<dbReference type="Gene3D" id="3.40.50.12780">
    <property type="entry name" value="N-terminal domain of ligase-like"/>
    <property type="match status" value="1"/>
</dbReference>
<dbReference type="EMBL" id="JANBPY010001609">
    <property type="protein sequence ID" value="KAJ1959355.1"/>
    <property type="molecule type" value="Genomic_DNA"/>
</dbReference>
<comment type="caution">
    <text evidence="5">The sequence shown here is derived from an EMBL/GenBank/DDBJ whole genome shotgun (WGS) entry which is preliminary data.</text>
</comment>
<name>A0A9W8E1S5_9FUNG</name>
<sequence length="658" mass="72856">MASTNNSNVVEPTGLGETQPKRHTHLQPDEPLVGPPKGVNSLYDIFYNAVTKYADRPLMGVRPIVDGVAGDFVWSTFEQVYTRVKNFGAGLLQLGFQSEMTLGIFSENRPEWTIAEQASYMHNFTTVPLYATLGAEAVRHTLTEAEITVMCATLEKTQYLLEVGGEALSVLKQIIVMDNQLTPEVETLAKQADVLLYRFQDVEALGEEHPADPTPGNLDSIATICYTSGTTGTPKGAVITHLNILSIFEGVTFLGRHSLFYTVAPEDRYLSYLPLAHALERVILMLFMGAGARVGYYQGSPLKLMDDICTLKPTILMTVPRVLNLVYHKVQAAIKGMDQERKNQFNTAYAAKKDSVVNGTAISSEVETVFKPFRQVLGGELRLVVTGTAPLSNDIMEFLRVVLGTVVAEGYGQTEATSAIALTDIHQLEVGHVGYPYPTVEVKLVDVPELGYTVKDQPFPRGEIYARGTSIFQGYYKNPGQTREALTEDGWVRTGDVGLWDAKGRLVIIDRRKSMFKLAQGEYVAPEKVENFYATHPLVTQIYVTGDSQQSYTVGIIVPEPTVLSLVLQKAGFEAAERPLADLCRDPKVRKIVLDLLTEHVKSSDIKGFERMKAIHLESTPFTPQNGLLSSSMKLKRFTLNRHYADQVKELYAEMNQA</sequence>
<evidence type="ECO:0000313" key="6">
    <source>
        <dbReference type="Proteomes" id="UP001150925"/>
    </source>
</evidence>
<dbReference type="PANTHER" id="PTHR43272:SF33">
    <property type="entry name" value="AMP-BINDING DOMAIN-CONTAINING PROTEIN-RELATED"/>
    <property type="match status" value="1"/>
</dbReference>
<protein>
    <submittedName>
        <fullName evidence="5">Medium-chain fatty acid-CoA ligase faa2</fullName>
        <ecNumber evidence="5">6.2.1.3</ecNumber>
    </submittedName>
</protein>
<reference evidence="5" key="1">
    <citation type="submission" date="2022-07" db="EMBL/GenBank/DDBJ databases">
        <title>Phylogenomic reconstructions and comparative analyses of Kickxellomycotina fungi.</title>
        <authorList>
            <person name="Reynolds N.K."/>
            <person name="Stajich J.E."/>
            <person name="Barry K."/>
            <person name="Grigoriev I.V."/>
            <person name="Crous P."/>
            <person name="Smith M.E."/>
        </authorList>
    </citation>
    <scope>NUCLEOTIDE SEQUENCE</scope>
    <source>
        <strain evidence="5">RSA 1196</strain>
    </source>
</reference>
<proteinExistence type="predicted"/>
<dbReference type="AlphaFoldDB" id="A0A9W8E1S5"/>
<keyword evidence="1" id="KW-0547">Nucleotide-binding</keyword>
<dbReference type="SUPFAM" id="SSF56801">
    <property type="entry name" value="Acetyl-CoA synthetase-like"/>
    <property type="match status" value="1"/>
</dbReference>
<feature type="domain" description="AMP-dependent synthetase/ligase" evidence="4">
    <location>
        <begin position="52"/>
        <end position="476"/>
    </location>
</feature>
<dbReference type="EC" id="6.2.1.3" evidence="5"/>
<keyword evidence="2" id="KW-0067">ATP-binding</keyword>
<accession>A0A9W8E1S5</accession>
<dbReference type="GO" id="GO:0004467">
    <property type="term" value="F:long-chain fatty acid-CoA ligase activity"/>
    <property type="evidence" value="ECO:0007669"/>
    <property type="project" value="UniProtKB-EC"/>
</dbReference>
<dbReference type="PROSITE" id="PS00455">
    <property type="entry name" value="AMP_BINDING"/>
    <property type="match status" value="1"/>
</dbReference>
<evidence type="ECO:0000256" key="3">
    <source>
        <dbReference type="SAM" id="MobiDB-lite"/>
    </source>
</evidence>
<dbReference type="PANTHER" id="PTHR43272">
    <property type="entry name" value="LONG-CHAIN-FATTY-ACID--COA LIGASE"/>
    <property type="match status" value="1"/>
</dbReference>
<dbReference type="GO" id="GO:0005524">
    <property type="term" value="F:ATP binding"/>
    <property type="evidence" value="ECO:0007669"/>
    <property type="project" value="UniProtKB-KW"/>
</dbReference>
<evidence type="ECO:0000256" key="1">
    <source>
        <dbReference type="ARBA" id="ARBA00022741"/>
    </source>
</evidence>
<evidence type="ECO:0000256" key="2">
    <source>
        <dbReference type="ARBA" id="ARBA00022840"/>
    </source>
</evidence>
<dbReference type="InterPro" id="IPR000873">
    <property type="entry name" value="AMP-dep_synth/lig_dom"/>
</dbReference>
<dbReference type="OrthoDB" id="1700726at2759"/>
<dbReference type="Pfam" id="PF00501">
    <property type="entry name" value="AMP-binding"/>
    <property type="match status" value="1"/>
</dbReference>
<dbReference type="Proteomes" id="UP001150925">
    <property type="component" value="Unassembled WGS sequence"/>
</dbReference>
<evidence type="ECO:0000313" key="5">
    <source>
        <dbReference type="EMBL" id="KAJ1959355.1"/>
    </source>
</evidence>
<keyword evidence="6" id="KW-1185">Reference proteome</keyword>
<feature type="compositionally biased region" description="Polar residues" evidence="3">
    <location>
        <begin position="1"/>
        <end position="10"/>
    </location>
</feature>
<dbReference type="GO" id="GO:0005783">
    <property type="term" value="C:endoplasmic reticulum"/>
    <property type="evidence" value="ECO:0007669"/>
    <property type="project" value="TreeGrafter"/>
</dbReference>
<keyword evidence="5" id="KW-0436">Ligase</keyword>
<gene>
    <name evidence="5" type="primary">FAA2_3</name>
    <name evidence="5" type="ORF">IWQ62_004646</name>
</gene>